<comment type="caution">
    <text evidence="1">The sequence shown here is derived from an EMBL/GenBank/DDBJ whole genome shotgun (WGS) entry which is preliminary data.</text>
</comment>
<proteinExistence type="predicted"/>
<keyword evidence="2" id="KW-1185">Reference proteome</keyword>
<accession>A0A9X1HBC0</accession>
<evidence type="ECO:0000313" key="2">
    <source>
        <dbReference type="Proteomes" id="UP001139366"/>
    </source>
</evidence>
<dbReference type="AlphaFoldDB" id="A0A9X1HBC0"/>
<protein>
    <submittedName>
        <fullName evidence="1">Uncharacterized protein</fullName>
    </submittedName>
</protein>
<name>A0A9X1HBC0_9FLAO</name>
<dbReference type="RefSeq" id="WP_129022528.1">
    <property type="nucleotide sequence ID" value="NZ_JAINUY010000003.1"/>
</dbReference>
<evidence type="ECO:0000313" key="1">
    <source>
        <dbReference type="EMBL" id="MBZ4035329.1"/>
    </source>
</evidence>
<dbReference type="Proteomes" id="UP001139366">
    <property type="component" value="Unassembled WGS sequence"/>
</dbReference>
<organism evidence="1 2">
    <name type="scientific">Flavobacterium potami</name>
    <dbReference type="NCBI Taxonomy" id="2872310"/>
    <lineage>
        <taxon>Bacteria</taxon>
        <taxon>Pseudomonadati</taxon>
        <taxon>Bacteroidota</taxon>
        <taxon>Flavobacteriia</taxon>
        <taxon>Flavobacteriales</taxon>
        <taxon>Flavobacteriaceae</taxon>
        <taxon>Flavobacterium</taxon>
    </lineage>
</organism>
<gene>
    <name evidence="1" type="ORF">K6T82_11175</name>
</gene>
<sequence>MGTSSIIQEILQILSVRYGMSCSLEELSQLIGPAVDTSKQTSSGNPAEKEKQALILETLILLHDRGLIFLDSATDRSVITIKGLLKIHNSILCN</sequence>
<reference evidence="1 2" key="1">
    <citation type="journal article" date="2023" name="Antonie Van Leeuwenhoek">
        <title>Flavobacterium potami sp. nov., a multi-metal resistance genes harbouring bacterium isolated from shallow river silt.</title>
        <authorList>
            <person name="Li S."/>
            <person name="Mao S."/>
            <person name="Mu W."/>
            <person name="Guo B."/>
            <person name="Li C."/>
            <person name="Zhu Q."/>
            <person name="Hou X."/>
            <person name="Zhao Y."/>
            <person name="Wei S."/>
            <person name="Liu H."/>
            <person name="Liu A."/>
        </authorList>
    </citation>
    <scope>NUCLEOTIDE SEQUENCE [LARGE SCALE GENOMIC DNA]</scope>
    <source>
        <strain evidence="1 2">17A</strain>
    </source>
</reference>
<dbReference type="EMBL" id="JAINUY010000003">
    <property type="protein sequence ID" value="MBZ4035329.1"/>
    <property type="molecule type" value="Genomic_DNA"/>
</dbReference>